<dbReference type="Gene3D" id="3.30.457.10">
    <property type="entry name" value="Copper amine oxidase-like, N-terminal domain"/>
    <property type="match status" value="1"/>
</dbReference>
<proteinExistence type="predicted"/>
<name>A0ABS1JDY3_9BACL</name>
<protein>
    <submittedName>
        <fullName evidence="3">Copper amine oxidase N-terminal domain-containing protein</fullName>
    </submittedName>
</protein>
<dbReference type="RefSeq" id="WP_201637448.1">
    <property type="nucleotide sequence ID" value="NZ_JAEQNB010000006.1"/>
</dbReference>
<keyword evidence="4" id="KW-1185">Reference proteome</keyword>
<dbReference type="Pfam" id="PF07833">
    <property type="entry name" value="Cu_amine_oxidN1"/>
    <property type="match status" value="1"/>
</dbReference>
<dbReference type="EMBL" id="JAEQNB010000006">
    <property type="protein sequence ID" value="MBL0388496.1"/>
    <property type="molecule type" value="Genomic_DNA"/>
</dbReference>
<sequence length="129" mass="14039">MKKRWMAVLVASVFVVGAAQPVGASEGNIAVTLEGKAVVFDPQPEVIHDRTMVPVRAIFEALGGQVQWKEATQTVTAVQGDTTIQLKVGSSIGKVNDEYYDLDAAPLQKNDRILVPLRFIAEALYQMVL</sequence>
<evidence type="ECO:0000313" key="3">
    <source>
        <dbReference type="EMBL" id="MBL0388496.1"/>
    </source>
</evidence>
<evidence type="ECO:0000313" key="4">
    <source>
        <dbReference type="Proteomes" id="UP000602284"/>
    </source>
</evidence>
<organism evidence="3 4">
    <name type="scientific">Tumebacillus amylolyticus</name>
    <dbReference type="NCBI Taxonomy" id="2801339"/>
    <lineage>
        <taxon>Bacteria</taxon>
        <taxon>Bacillati</taxon>
        <taxon>Bacillota</taxon>
        <taxon>Bacilli</taxon>
        <taxon>Bacillales</taxon>
        <taxon>Alicyclobacillaceae</taxon>
        <taxon>Tumebacillus</taxon>
    </lineage>
</organism>
<dbReference type="InterPro" id="IPR036582">
    <property type="entry name" value="Mao_N_sf"/>
</dbReference>
<feature type="domain" description="Copper amine oxidase-like N-terminal" evidence="2">
    <location>
        <begin position="33"/>
        <end position="124"/>
    </location>
</feature>
<evidence type="ECO:0000259" key="2">
    <source>
        <dbReference type="Pfam" id="PF07833"/>
    </source>
</evidence>
<feature type="chain" id="PRO_5047171429" evidence="1">
    <location>
        <begin position="25"/>
        <end position="129"/>
    </location>
</feature>
<feature type="signal peptide" evidence="1">
    <location>
        <begin position="1"/>
        <end position="24"/>
    </location>
</feature>
<accession>A0ABS1JDY3</accession>
<dbReference type="SUPFAM" id="SSF55383">
    <property type="entry name" value="Copper amine oxidase, domain N"/>
    <property type="match status" value="1"/>
</dbReference>
<gene>
    <name evidence="3" type="ORF">JJB07_17985</name>
</gene>
<evidence type="ECO:0000256" key="1">
    <source>
        <dbReference type="SAM" id="SignalP"/>
    </source>
</evidence>
<dbReference type="Proteomes" id="UP000602284">
    <property type="component" value="Unassembled WGS sequence"/>
</dbReference>
<keyword evidence="1" id="KW-0732">Signal</keyword>
<reference evidence="3 4" key="1">
    <citation type="submission" date="2021-01" db="EMBL/GenBank/DDBJ databases">
        <title>Tumebacillus sp. strain ITR2 16S ribosomal RNA gene Genome sequencing and assembly.</title>
        <authorList>
            <person name="Kang M."/>
        </authorList>
    </citation>
    <scope>NUCLEOTIDE SEQUENCE [LARGE SCALE GENOMIC DNA]</scope>
    <source>
        <strain evidence="3 4">ITR2</strain>
    </source>
</reference>
<comment type="caution">
    <text evidence="3">The sequence shown here is derived from an EMBL/GenBank/DDBJ whole genome shotgun (WGS) entry which is preliminary data.</text>
</comment>
<dbReference type="InterPro" id="IPR012854">
    <property type="entry name" value="Cu_amine_oxidase-like_N"/>
</dbReference>